<dbReference type="EMBL" id="AP015041">
    <property type="protein sequence ID" value="BAT94585.1"/>
    <property type="molecule type" value="Genomic_DNA"/>
</dbReference>
<keyword evidence="2" id="KW-1185">Reference proteome</keyword>
<evidence type="ECO:0000313" key="2">
    <source>
        <dbReference type="Proteomes" id="UP000291084"/>
    </source>
</evidence>
<name>A0A0S3SP50_PHAAN</name>
<protein>
    <submittedName>
        <fullName evidence="1">Uncharacterized protein</fullName>
    </submittedName>
</protein>
<evidence type="ECO:0000313" key="1">
    <source>
        <dbReference type="EMBL" id="BAT94585.1"/>
    </source>
</evidence>
<gene>
    <name evidence="1" type="primary">Vigan.08G119900</name>
    <name evidence="1" type="ORF">VIGAN_08119900</name>
</gene>
<accession>A0A0S3SP50</accession>
<sequence length="74" mass="8725">IQACPLYRRHTLSTRQNRYKKLNNYLELKYDPRKKNYSHSYDLNCSKIHMQASMHNCLQYSVASPKLYGLGGKS</sequence>
<organism evidence="1 2">
    <name type="scientific">Vigna angularis var. angularis</name>
    <dbReference type="NCBI Taxonomy" id="157739"/>
    <lineage>
        <taxon>Eukaryota</taxon>
        <taxon>Viridiplantae</taxon>
        <taxon>Streptophyta</taxon>
        <taxon>Embryophyta</taxon>
        <taxon>Tracheophyta</taxon>
        <taxon>Spermatophyta</taxon>
        <taxon>Magnoliopsida</taxon>
        <taxon>eudicotyledons</taxon>
        <taxon>Gunneridae</taxon>
        <taxon>Pentapetalae</taxon>
        <taxon>rosids</taxon>
        <taxon>fabids</taxon>
        <taxon>Fabales</taxon>
        <taxon>Fabaceae</taxon>
        <taxon>Papilionoideae</taxon>
        <taxon>50 kb inversion clade</taxon>
        <taxon>NPAAA clade</taxon>
        <taxon>indigoferoid/millettioid clade</taxon>
        <taxon>Phaseoleae</taxon>
        <taxon>Vigna</taxon>
    </lineage>
</organism>
<reference evidence="1 2" key="1">
    <citation type="journal article" date="2015" name="Sci. Rep.">
        <title>The power of single molecule real-time sequencing technology in the de novo assembly of a eukaryotic genome.</title>
        <authorList>
            <person name="Sakai H."/>
            <person name="Naito K."/>
            <person name="Ogiso-Tanaka E."/>
            <person name="Takahashi Y."/>
            <person name="Iseki K."/>
            <person name="Muto C."/>
            <person name="Satou K."/>
            <person name="Teruya K."/>
            <person name="Shiroma A."/>
            <person name="Shimoji M."/>
            <person name="Hirano T."/>
            <person name="Itoh T."/>
            <person name="Kaga A."/>
            <person name="Tomooka N."/>
        </authorList>
    </citation>
    <scope>NUCLEOTIDE SEQUENCE [LARGE SCALE GENOMIC DNA]</scope>
    <source>
        <strain evidence="2">cv. Shumari</strain>
    </source>
</reference>
<proteinExistence type="predicted"/>
<dbReference type="AlphaFoldDB" id="A0A0S3SP50"/>
<feature type="non-terminal residue" evidence="1">
    <location>
        <position position="1"/>
    </location>
</feature>
<dbReference type="Proteomes" id="UP000291084">
    <property type="component" value="Chromosome 8"/>
</dbReference>